<dbReference type="PANTHER" id="PTHR33799:SF1">
    <property type="entry name" value="PTS SYSTEM MANNOSE-SPECIFIC EIIAB COMPONENT-RELATED"/>
    <property type="match status" value="1"/>
</dbReference>
<dbReference type="Gene3D" id="3.40.50.510">
    <property type="entry name" value="Phosphotransferase system, mannose-type IIA component"/>
    <property type="match status" value="1"/>
</dbReference>
<evidence type="ECO:0000256" key="7">
    <source>
        <dbReference type="ARBA" id="ARBA00022777"/>
    </source>
</evidence>
<organism evidence="9 10">
    <name type="scientific">Hungatella hathewayi</name>
    <dbReference type="NCBI Taxonomy" id="154046"/>
    <lineage>
        <taxon>Bacteria</taxon>
        <taxon>Bacillati</taxon>
        <taxon>Bacillota</taxon>
        <taxon>Clostridia</taxon>
        <taxon>Lachnospirales</taxon>
        <taxon>Lachnospiraceae</taxon>
        <taxon>Hungatella</taxon>
    </lineage>
</organism>
<dbReference type="GO" id="GO:0016020">
    <property type="term" value="C:membrane"/>
    <property type="evidence" value="ECO:0007669"/>
    <property type="project" value="InterPro"/>
</dbReference>
<evidence type="ECO:0000256" key="6">
    <source>
        <dbReference type="ARBA" id="ARBA00022683"/>
    </source>
</evidence>
<reference evidence="9" key="1">
    <citation type="submission" date="2022-01" db="EMBL/GenBank/DDBJ databases">
        <title>Novel bile acid biosynthetic pathways are enriched in the microbiome of centenarians.</title>
        <authorList>
            <person name="Sato Y."/>
            <person name="Atarashi K."/>
            <person name="Plichta R.D."/>
            <person name="Arai Y."/>
            <person name="Sasajima S."/>
            <person name="Kearney M.S."/>
            <person name="Suda W."/>
            <person name="Takeshita K."/>
            <person name="Sasaki T."/>
            <person name="Okamoto S."/>
            <person name="Skelly N.A."/>
            <person name="Okamura Y."/>
            <person name="Vlamakis H."/>
            <person name="Li Y."/>
            <person name="Tanoue T."/>
            <person name="Takei H."/>
            <person name="Nittono H."/>
            <person name="Narushima S."/>
            <person name="Irie J."/>
            <person name="Itoh H."/>
            <person name="Moriya K."/>
            <person name="Sugiura Y."/>
            <person name="Suematsu M."/>
            <person name="Moritoki N."/>
            <person name="Shibata S."/>
            <person name="Littman R.D."/>
            <person name="Fischbach A.M."/>
            <person name="Uwamino Y."/>
            <person name="Inoue T."/>
            <person name="Honda A."/>
            <person name="Hattori M."/>
            <person name="Murai T."/>
            <person name="Xavier J.R."/>
            <person name="Hirose N."/>
            <person name="Honda K."/>
        </authorList>
    </citation>
    <scope>NUCLEOTIDE SEQUENCE</scope>
    <source>
        <strain evidence="9">CE91-St55</strain>
    </source>
</reference>
<evidence type="ECO:0000259" key="8">
    <source>
        <dbReference type="PROSITE" id="PS51096"/>
    </source>
</evidence>
<dbReference type="RefSeq" id="WP_022031001.1">
    <property type="nucleotide sequence ID" value="NZ_BQNJ01000001.1"/>
</dbReference>
<keyword evidence="4" id="KW-0762">Sugar transport</keyword>
<dbReference type="PROSITE" id="PS51096">
    <property type="entry name" value="PTS_EIIA_TYPE_4"/>
    <property type="match status" value="1"/>
</dbReference>
<evidence type="ECO:0000256" key="4">
    <source>
        <dbReference type="ARBA" id="ARBA00022597"/>
    </source>
</evidence>
<dbReference type="GO" id="GO:0009401">
    <property type="term" value="P:phosphoenolpyruvate-dependent sugar phosphotransferase system"/>
    <property type="evidence" value="ECO:0007669"/>
    <property type="project" value="UniProtKB-KW"/>
</dbReference>
<comment type="caution">
    <text evidence="9">The sequence shown here is derived from an EMBL/GenBank/DDBJ whole genome shotgun (WGS) entry which is preliminary data.</text>
</comment>
<dbReference type="Pfam" id="PF03610">
    <property type="entry name" value="EIIA-man"/>
    <property type="match status" value="1"/>
</dbReference>
<dbReference type="InterPro" id="IPR004701">
    <property type="entry name" value="PTS_EIIA_man-typ"/>
</dbReference>
<dbReference type="AlphaFoldDB" id="A0AA37JL70"/>
<dbReference type="GO" id="GO:0016301">
    <property type="term" value="F:kinase activity"/>
    <property type="evidence" value="ECO:0007669"/>
    <property type="project" value="UniProtKB-KW"/>
</dbReference>
<dbReference type="Proteomes" id="UP001055091">
    <property type="component" value="Unassembled WGS sequence"/>
</dbReference>
<dbReference type="GO" id="GO:0005737">
    <property type="term" value="C:cytoplasm"/>
    <property type="evidence" value="ECO:0007669"/>
    <property type="project" value="UniProtKB-SubCell"/>
</dbReference>
<evidence type="ECO:0000256" key="5">
    <source>
        <dbReference type="ARBA" id="ARBA00022679"/>
    </source>
</evidence>
<keyword evidence="3" id="KW-0963">Cytoplasm</keyword>
<name>A0AA37JL70_9FIRM</name>
<dbReference type="PANTHER" id="PTHR33799">
    <property type="entry name" value="PTS PERMEASE-RELATED-RELATED"/>
    <property type="match status" value="1"/>
</dbReference>
<gene>
    <name evidence="9" type="ORF">CE91St55_28420</name>
</gene>
<dbReference type="CDD" id="cd00006">
    <property type="entry name" value="PTS_IIA_man"/>
    <property type="match status" value="1"/>
</dbReference>
<keyword evidence="7" id="KW-0418">Kinase</keyword>
<evidence type="ECO:0000313" key="9">
    <source>
        <dbReference type="EMBL" id="GKH00861.1"/>
    </source>
</evidence>
<keyword evidence="6" id="KW-0598">Phosphotransferase system</keyword>
<dbReference type="InterPro" id="IPR051471">
    <property type="entry name" value="Bacterial_PTS_sugar_comp"/>
</dbReference>
<evidence type="ECO:0000313" key="10">
    <source>
        <dbReference type="Proteomes" id="UP001055091"/>
    </source>
</evidence>
<dbReference type="InterPro" id="IPR036662">
    <property type="entry name" value="PTS_EIIA_man-typ_sf"/>
</dbReference>
<evidence type="ECO:0000256" key="2">
    <source>
        <dbReference type="ARBA" id="ARBA00022448"/>
    </source>
</evidence>
<evidence type="ECO:0000256" key="3">
    <source>
        <dbReference type="ARBA" id="ARBA00022490"/>
    </source>
</evidence>
<accession>A0AA37JL70</accession>
<feature type="domain" description="PTS EIIA type-4" evidence="8">
    <location>
        <begin position="1"/>
        <end position="127"/>
    </location>
</feature>
<proteinExistence type="predicted"/>
<evidence type="ECO:0000256" key="1">
    <source>
        <dbReference type="ARBA" id="ARBA00004496"/>
    </source>
</evidence>
<protein>
    <recommendedName>
        <fullName evidence="8">PTS EIIA type-4 domain-containing protein</fullName>
    </recommendedName>
</protein>
<keyword evidence="5" id="KW-0808">Transferase</keyword>
<dbReference type="EMBL" id="BQNJ01000001">
    <property type="protein sequence ID" value="GKH00861.1"/>
    <property type="molecule type" value="Genomic_DNA"/>
</dbReference>
<keyword evidence="2" id="KW-0813">Transport</keyword>
<comment type="subcellular location">
    <subcellularLocation>
        <location evidence="1">Cytoplasm</location>
    </subcellularLocation>
</comment>
<dbReference type="SUPFAM" id="SSF53062">
    <property type="entry name" value="PTS system fructose IIA component-like"/>
    <property type="match status" value="1"/>
</dbReference>
<sequence>MIGLVITGHGQFAAGLVSALELLIGHQDLLTAVDFEAGQNEDLLTEHLKHAVEGMHTCDEILILCDMIGGSPYKCAVRLTAILPKITVIYGINLGMALELAMRCRMGLDRDAGALADEMIDTGKAQIGKYRPVPAGSS</sequence>
<dbReference type="InterPro" id="IPR033887">
    <property type="entry name" value="PTS_IIA_man"/>
</dbReference>